<name>A0A0F9A3C6_9ZZZZ</name>
<reference evidence="1" key="1">
    <citation type="journal article" date="2015" name="Nature">
        <title>Complex archaea that bridge the gap between prokaryotes and eukaryotes.</title>
        <authorList>
            <person name="Spang A."/>
            <person name="Saw J.H."/>
            <person name="Jorgensen S.L."/>
            <person name="Zaremba-Niedzwiedzka K."/>
            <person name="Martijn J."/>
            <person name="Lind A.E."/>
            <person name="van Eijk R."/>
            <person name="Schleper C."/>
            <person name="Guy L."/>
            <person name="Ettema T.J."/>
        </authorList>
    </citation>
    <scope>NUCLEOTIDE SEQUENCE</scope>
</reference>
<evidence type="ECO:0000313" key="1">
    <source>
        <dbReference type="EMBL" id="KKL03965.1"/>
    </source>
</evidence>
<dbReference type="EMBL" id="LAZR01044720">
    <property type="protein sequence ID" value="KKL03965.1"/>
    <property type="molecule type" value="Genomic_DNA"/>
</dbReference>
<organism evidence="1">
    <name type="scientific">marine sediment metagenome</name>
    <dbReference type="NCBI Taxonomy" id="412755"/>
    <lineage>
        <taxon>unclassified sequences</taxon>
        <taxon>metagenomes</taxon>
        <taxon>ecological metagenomes</taxon>
    </lineage>
</organism>
<dbReference type="AlphaFoldDB" id="A0A0F9A3C6"/>
<protein>
    <submittedName>
        <fullName evidence="1">Uncharacterized protein</fullName>
    </submittedName>
</protein>
<gene>
    <name evidence="1" type="ORF">LCGC14_2620780</name>
</gene>
<sequence>MSKEIAELRAKLLALDQKIVIPANEQSVREAGQRAPTDIIVYPWYD</sequence>
<accession>A0A0F9A3C6</accession>
<comment type="caution">
    <text evidence="1">The sequence shown here is derived from an EMBL/GenBank/DDBJ whole genome shotgun (WGS) entry which is preliminary data.</text>
</comment>
<proteinExistence type="predicted"/>